<evidence type="ECO:0000313" key="4">
    <source>
        <dbReference type="EMBL" id="RDH42330.1"/>
    </source>
</evidence>
<dbReference type="AlphaFoldDB" id="A0A4P9VJJ6"/>
<keyword evidence="2" id="KW-0677">Repeat</keyword>
<organism evidence="4 5">
    <name type="scientific">Zooshikella ganghwensis</name>
    <dbReference type="NCBI Taxonomy" id="202772"/>
    <lineage>
        <taxon>Bacteria</taxon>
        <taxon>Pseudomonadati</taxon>
        <taxon>Pseudomonadota</taxon>
        <taxon>Gammaproteobacteria</taxon>
        <taxon>Oceanospirillales</taxon>
        <taxon>Zooshikellaceae</taxon>
        <taxon>Zooshikella</taxon>
    </lineage>
</organism>
<dbReference type="PROSITE" id="PS50294">
    <property type="entry name" value="WD_REPEATS_REGION"/>
    <property type="match status" value="1"/>
</dbReference>
<dbReference type="InterPro" id="IPR015943">
    <property type="entry name" value="WD40/YVTN_repeat-like_dom_sf"/>
</dbReference>
<dbReference type="InterPro" id="IPR019775">
    <property type="entry name" value="WD40_repeat_CS"/>
</dbReference>
<dbReference type="Proteomes" id="UP000257039">
    <property type="component" value="Unassembled WGS sequence"/>
</dbReference>
<dbReference type="SUPFAM" id="SSF50978">
    <property type="entry name" value="WD40 repeat-like"/>
    <property type="match status" value="1"/>
</dbReference>
<dbReference type="Gene3D" id="2.130.10.10">
    <property type="entry name" value="YVTN repeat-like/Quinoprotein amine dehydrogenase"/>
    <property type="match status" value="2"/>
</dbReference>
<feature type="repeat" description="WD" evidence="3">
    <location>
        <begin position="155"/>
        <end position="196"/>
    </location>
</feature>
<reference evidence="4 5" key="1">
    <citation type="submission" date="2017-04" db="EMBL/GenBank/DDBJ databases">
        <title>Draft genome sequence of Zooshikella ganghwensis VG4 isolated from Red Sea sediments.</title>
        <authorList>
            <person name="Rehman Z."/>
            <person name="Alam I."/>
            <person name="Kamau A."/>
            <person name="Bajic V."/>
            <person name="Leiknes T."/>
        </authorList>
    </citation>
    <scope>NUCLEOTIDE SEQUENCE [LARGE SCALE GENOMIC DNA]</scope>
    <source>
        <strain evidence="4 5">VG4</strain>
    </source>
</reference>
<evidence type="ECO:0000256" key="1">
    <source>
        <dbReference type="ARBA" id="ARBA00022574"/>
    </source>
</evidence>
<evidence type="ECO:0000256" key="3">
    <source>
        <dbReference type="PROSITE-ProRule" id="PRU00221"/>
    </source>
</evidence>
<keyword evidence="1 3" id="KW-0853">WD repeat</keyword>
<evidence type="ECO:0000313" key="5">
    <source>
        <dbReference type="Proteomes" id="UP000257039"/>
    </source>
</evidence>
<dbReference type="PROSITE" id="PS50082">
    <property type="entry name" value="WD_REPEATS_2"/>
    <property type="match status" value="1"/>
</dbReference>
<name>A0A4P9VJJ6_9GAMM</name>
<protein>
    <submittedName>
        <fullName evidence="4">Uncharacterized protein</fullName>
    </submittedName>
</protein>
<dbReference type="PANTHER" id="PTHR19879:SF9">
    <property type="entry name" value="TRANSCRIPTION INITIATION FACTOR TFIID SUBUNIT 5"/>
    <property type="match status" value="1"/>
</dbReference>
<gene>
    <name evidence="4" type="ORF">B9G39_02105</name>
</gene>
<sequence>MYPFPKLPIIILLIFLMIGCTQKEEKFWELAIVGNTASALSPDGQLAMIGSINHGGSLWRLPAYERRFNWNHQEGVFSYLVAAAFSGNNELAATADNLQTLVLWSSLTGEPQAFWRAPGDVSSIALSSDGNNALLGLLDNRAILFNIKNGGVERTYLHADRVNAVAMSGDGVMVLSGSDDYTAKLWDTATGKLLHNWDMGNKVVAVSLSANHRFAFIAAANSIAQVRDTKTGNLVYDVNPHAEWMGRGPTLVSAIFSDNEQKLLTGTTNREIKLHDLQQKKVIKHWQVSRRQAWKPTGVAIQALAFGQDQFYAIGSNGLMYVLH</sequence>
<accession>A0A4P9VJJ6</accession>
<dbReference type="InterPro" id="IPR036322">
    <property type="entry name" value="WD40_repeat_dom_sf"/>
</dbReference>
<dbReference type="PROSITE" id="PS00678">
    <property type="entry name" value="WD_REPEATS_1"/>
    <property type="match status" value="1"/>
</dbReference>
<proteinExistence type="predicted"/>
<dbReference type="InterPro" id="IPR001680">
    <property type="entry name" value="WD40_rpt"/>
</dbReference>
<comment type="caution">
    <text evidence="4">The sequence shown here is derived from an EMBL/GenBank/DDBJ whole genome shotgun (WGS) entry which is preliminary data.</text>
</comment>
<evidence type="ECO:0000256" key="2">
    <source>
        <dbReference type="ARBA" id="ARBA00022737"/>
    </source>
</evidence>
<dbReference type="SMART" id="SM00320">
    <property type="entry name" value="WD40"/>
    <property type="match status" value="5"/>
</dbReference>
<dbReference type="PROSITE" id="PS51257">
    <property type="entry name" value="PROKAR_LIPOPROTEIN"/>
    <property type="match status" value="1"/>
</dbReference>
<dbReference type="EMBL" id="NDXW01000001">
    <property type="protein sequence ID" value="RDH42330.1"/>
    <property type="molecule type" value="Genomic_DNA"/>
</dbReference>
<dbReference type="PANTHER" id="PTHR19879">
    <property type="entry name" value="TRANSCRIPTION INITIATION FACTOR TFIID"/>
    <property type="match status" value="1"/>
</dbReference>
<keyword evidence="5" id="KW-1185">Reference proteome</keyword>
<dbReference type="Pfam" id="PF00400">
    <property type="entry name" value="WD40"/>
    <property type="match status" value="1"/>
</dbReference>